<dbReference type="InterPro" id="IPR007634">
    <property type="entry name" value="RNA_pol_sigma_54_DNA-bd"/>
</dbReference>
<dbReference type="InterPro" id="IPR038709">
    <property type="entry name" value="RpoN_core-bd_sf"/>
</dbReference>
<keyword evidence="3" id="KW-0808">Transferase</keyword>
<keyword evidence="8" id="KW-0804">Transcription</keyword>
<feature type="region of interest" description="Disordered" evidence="9">
    <location>
        <begin position="71"/>
        <end position="140"/>
    </location>
</feature>
<name>A0A7C4GHA6_UNCW3</name>
<dbReference type="GO" id="GO:0016779">
    <property type="term" value="F:nucleotidyltransferase activity"/>
    <property type="evidence" value="ECO:0007669"/>
    <property type="project" value="UniProtKB-KW"/>
</dbReference>
<evidence type="ECO:0000256" key="6">
    <source>
        <dbReference type="ARBA" id="ARBA00023082"/>
    </source>
</evidence>
<comment type="similarity">
    <text evidence="1">Belongs to the sigma-54 factor family.</text>
</comment>
<dbReference type="GO" id="GO:0016987">
    <property type="term" value="F:sigma factor activity"/>
    <property type="evidence" value="ECO:0007669"/>
    <property type="project" value="UniProtKB-KW"/>
</dbReference>
<dbReference type="Gene3D" id="1.10.10.1330">
    <property type="entry name" value="RNA polymerase sigma-54 factor, core-binding domain"/>
    <property type="match status" value="1"/>
</dbReference>
<dbReference type="NCBIfam" id="TIGR02395">
    <property type="entry name" value="rpoN_sigma"/>
    <property type="match status" value="1"/>
</dbReference>
<dbReference type="InterPro" id="IPR007046">
    <property type="entry name" value="RNA_pol_sigma_54_core-bd"/>
</dbReference>
<keyword evidence="7" id="KW-0238">DNA-binding</keyword>
<protein>
    <submittedName>
        <fullName evidence="12">RNA polymerase sigma-54 factor</fullName>
    </submittedName>
</protein>
<dbReference type="PRINTS" id="PR00045">
    <property type="entry name" value="SIGMA54FCT"/>
</dbReference>
<gene>
    <name evidence="12" type="primary">rpoN</name>
    <name evidence="12" type="ORF">ENS41_07700</name>
</gene>
<evidence type="ECO:0000259" key="10">
    <source>
        <dbReference type="Pfam" id="PF04552"/>
    </source>
</evidence>
<organism evidence="12">
    <name type="scientific">candidate division WOR-3 bacterium</name>
    <dbReference type="NCBI Taxonomy" id="2052148"/>
    <lineage>
        <taxon>Bacteria</taxon>
        <taxon>Bacteria division WOR-3</taxon>
    </lineage>
</organism>
<keyword evidence="6" id="KW-0731">Sigma factor</keyword>
<reference evidence="12" key="1">
    <citation type="journal article" date="2020" name="mSystems">
        <title>Genome- and Community-Level Interaction Insights into Carbon Utilization and Element Cycling Functions of Hydrothermarchaeota in Hydrothermal Sediment.</title>
        <authorList>
            <person name="Zhou Z."/>
            <person name="Liu Y."/>
            <person name="Xu W."/>
            <person name="Pan J."/>
            <person name="Luo Z.H."/>
            <person name="Li M."/>
        </authorList>
    </citation>
    <scope>NUCLEOTIDE SEQUENCE [LARGE SCALE GENOMIC DNA]</scope>
    <source>
        <strain evidence="12">SpSt-488</strain>
    </source>
</reference>
<keyword evidence="5" id="KW-0805">Transcription regulation</keyword>
<dbReference type="GO" id="GO:0001216">
    <property type="term" value="F:DNA-binding transcription activator activity"/>
    <property type="evidence" value="ECO:0007669"/>
    <property type="project" value="InterPro"/>
</dbReference>
<dbReference type="GO" id="GO:0006352">
    <property type="term" value="P:DNA-templated transcription initiation"/>
    <property type="evidence" value="ECO:0007669"/>
    <property type="project" value="InterPro"/>
</dbReference>
<dbReference type="AlphaFoldDB" id="A0A7C4GHA6"/>
<keyword evidence="4" id="KW-0548">Nucleotidyltransferase</keyword>
<dbReference type="Pfam" id="PF04963">
    <property type="entry name" value="Sigma54_CBD"/>
    <property type="match status" value="1"/>
</dbReference>
<dbReference type="Gene3D" id="1.10.10.60">
    <property type="entry name" value="Homeodomain-like"/>
    <property type="match status" value="1"/>
</dbReference>
<dbReference type="PIRSF" id="PIRSF000774">
    <property type="entry name" value="RpoN"/>
    <property type="match status" value="1"/>
</dbReference>
<dbReference type="EMBL" id="DSUT01000161">
    <property type="protein sequence ID" value="HGK28815.1"/>
    <property type="molecule type" value="Genomic_DNA"/>
</dbReference>
<evidence type="ECO:0000259" key="11">
    <source>
        <dbReference type="Pfam" id="PF04963"/>
    </source>
</evidence>
<evidence type="ECO:0000256" key="8">
    <source>
        <dbReference type="ARBA" id="ARBA00023163"/>
    </source>
</evidence>
<evidence type="ECO:0000256" key="4">
    <source>
        <dbReference type="ARBA" id="ARBA00022695"/>
    </source>
</evidence>
<evidence type="ECO:0000256" key="7">
    <source>
        <dbReference type="ARBA" id="ARBA00023125"/>
    </source>
</evidence>
<keyword evidence="2" id="KW-0240">DNA-directed RNA polymerase</keyword>
<evidence type="ECO:0000256" key="3">
    <source>
        <dbReference type="ARBA" id="ARBA00022679"/>
    </source>
</evidence>
<comment type="caution">
    <text evidence="12">The sequence shown here is derived from an EMBL/GenBank/DDBJ whole genome shotgun (WGS) entry which is preliminary data.</text>
</comment>
<dbReference type="InterPro" id="IPR000394">
    <property type="entry name" value="RNA_pol_sigma_54"/>
</dbReference>
<dbReference type="GO" id="GO:0000428">
    <property type="term" value="C:DNA-directed RNA polymerase complex"/>
    <property type="evidence" value="ECO:0007669"/>
    <property type="project" value="UniProtKB-KW"/>
</dbReference>
<sequence>MKLTQDLKLTQELRLTPQLMLNLKLLQVTALELEQLIESELEQNPALELADDVPGADSMEENMSECELDTEAVETEGDTDGVQPAQTDATDPEPVANEMTGAENGVPDGSPAEEYSLDELLPDDGGYASQHDSGATDGDGVSAVELAAGPEQNLREALLPELKAVLAADDAEVAEVVLEWLNEDGLLTADVAELSCSLGVAQERLEAVLAVIQHIPPGGIGCRSVPESLNVQLELAGYPPDSLERILVTKHWDLLMRKQSAKLARMCGVDEERLRQAIQILTTLEPRPARRYTGQMATYVSPDFAVEWRDGRLVAVASDDRIPRLRLSQRYVEILRNPRGYTREQVDFARKKFGAALMFLRAIESRRRTVRRLVEMVIEEQRDFFIKGPEFLRPATLRDAARRLGVHASTASRAIAGKYVETAYGIFPLKHFFRSGSDNISRTSIKERIQAMIDAEDKHNPLTDEEVCARLKEQGITISRRTAAKYRAELGIGGLNERRAF</sequence>
<accession>A0A7C4GHA6</accession>
<evidence type="ECO:0000256" key="9">
    <source>
        <dbReference type="SAM" id="MobiDB-lite"/>
    </source>
</evidence>
<dbReference type="Pfam" id="PF04552">
    <property type="entry name" value="Sigma54_DBD"/>
    <property type="match status" value="1"/>
</dbReference>
<dbReference type="PROSITE" id="PS50044">
    <property type="entry name" value="SIGMA54_3"/>
    <property type="match status" value="1"/>
</dbReference>
<evidence type="ECO:0000256" key="1">
    <source>
        <dbReference type="ARBA" id="ARBA00008798"/>
    </source>
</evidence>
<proteinExistence type="inferred from homology"/>
<feature type="domain" description="RNA polymerase sigma factor 54 core-binding" evidence="11">
    <location>
        <begin position="150"/>
        <end position="331"/>
    </location>
</feature>
<evidence type="ECO:0000256" key="2">
    <source>
        <dbReference type="ARBA" id="ARBA00022478"/>
    </source>
</evidence>
<dbReference type="Pfam" id="PF00309">
    <property type="entry name" value="Sigma54_AID"/>
    <property type="match status" value="1"/>
</dbReference>
<dbReference type="PANTHER" id="PTHR32248">
    <property type="entry name" value="RNA POLYMERASE SIGMA-54 FACTOR"/>
    <property type="match status" value="1"/>
</dbReference>
<dbReference type="GO" id="GO:0003677">
    <property type="term" value="F:DNA binding"/>
    <property type="evidence" value="ECO:0007669"/>
    <property type="project" value="UniProtKB-KW"/>
</dbReference>
<dbReference type="PANTHER" id="PTHR32248:SF4">
    <property type="entry name" value="RNA POLYMERASE SIGMA-54 FACTOR"/>
    <property type="match status" value="1"/>
</dbReference>
<feature type="domain" description="RNA polymerase sigma factor 54 DNA-binding" evidence="10">
    <location>
        <begin position="348"/>
        <end position="499"/>
    </location>
</feature>
<evidence type="ECO:0000256" key="5">
    <source>
        <dbReference type="ARBA" id="ARBA00023015"/>
    </source>
</evidence>
<evidence type="ECO:0000313" key="12">
    <source>
        <dbReference type="EMBL" id="HGK28815.1"/>
    </source>
</evidence>